<reference evidence="2 3" key="1">
    <citation type="journal article" date="2021" name="BMC Genomics">
        <title>Datura genome reveals duplications of psychoactive alkaloid biosynthetic genes and high mutation rate following tissue culture.</title>
        <authorList>
            <person name="Rajewski A."/>
            <person name="Carter-House D."/>
            <person name="Stajich J."/>
            <person name="Litt A."/>
        </authorList>
    </citation>
    <scope>NUCLEOTIDE SEQUENCE [LARGE SCALE GENOMIC DNA]</scope>
    <source>
        <strain evidence="2">AR-01</strain>
    </source>
</reference>
<dbReference type="EMBL" id="JACEIK010000581">
    <property type="protein sequence ID" value="MCD7459387.1"/>
    <property type="molecule type" value="Genomic_DNA"/>
</dbReference>
<keyword evidence="1" id="KW-0472">Membrane</keyword>
<gene>
    <name evidence="2" type="ORF">HAX54_040817</name>
</gene>
<keyword evidence="3" id="KW-1185">Reference proteome</keyword>
<keyword evidence="1" id="KW-0812">Transmembrane</keyword>
<feature type="transmembrane region" description="Helical" evidence="1">
    <location>
        <begin position="155"/>
        <end position="173"/>
    </location>
</feature>
<protein>
    <submittedName>
        <fullName evidence="2">Uncharacterized protein</fullName>
    </submittedName>
</protein>
<sequence>MGLEELSSWIEVSKSSEAKPPKALNMGVDIRGSVVGGEGTEGFPPHAPRGEGFLQHELVLLRMELSFDHFNVVSLRISFPQDSLTFGTCNAEGGVFLVTLQLHDILLFCHHPSYFKPSCLFLQAPNLCIEYELFLHTCTEDVQVCNPFPLQGKKLLVQLASLSAICFFVLLYLGKFSLYDLHLAKAGTPKSGHIPAITPIRLSIQPFP</sequence>
<accession>A0ABS8SKH2</accession>
<keyword evidence="1" id="KW-1133">Transmembrane helix</keyword>
<proteinExistence type="predicted"/>
<evidence type="ECO:0000256" key="1">
    <source>
        <dbReference type="SAM" id="Phobius"/>
    </source>
</evidence>
<organism evidence="2 3">
    <name type="scientific">Datura stramonium</name>
    <name type="common">Jimsonweed</name>
    <name type="synonym">Common thornapple</name>
    <dbReference type="NCBI Taxonomy" id="4076"/>
    <lineage>
        <taxon>Eukaryota</taxon>
        <taxon>Viridiplantae</taxon>
        <taxon>Streptophyta</taxon>
        <taxon>Embryophyta</taxon>
        <taxon>Tracheophyta</taxon>
        <taxon>Spermatophyta</taxon>
        <taxon>Magnoliopsida</taxon>
        <taxon>eudicotyledons</taxon>
        <taxon>Gunneridae</taxon>
        <taxon>Pentapetalae</taxon>
        <taxon>asterids</taxon>
        <taxon>lamiids</taxon>
        <taxon>Solanales</taxon>
        <taxon>Solanaceae</taxon>
        <taxon>Solanoideae</taxon>
        <taxon>Datureae</taxon>
        <taxon>Datura</taxon>
    </lineage>
</organism>
<evidence type="ECO:0000313" key="2">
    <source>
        <dbReference type="EMBL" id="MCD7459387.1"/>
    </source>
</evidence>
<name>A0ABS8SKH2_DATST</name>
<evidence type="ECO:0000313" key="3">
    <source>
        <dbReference type="Proteomes" id="UP000823775"/>
    </source>
</evidence>
<comment type="caution">
    <text evidence="2">The sequence shown here is derived from an EMBL/GenBank/DDBJ whole genome shotgun (WGS) entry which is preliminary data.</text>
</comment>
<dbReference type="Proteomes" id="UP000823775">
    <property type="component" value="Unassembled WGS sequence"/>
</dbReference>